<evidence type="ECO:0000313" key="2">
    <source>
        <dbReference type="EMBL" id="KAJ1370617.1"/>
    </source>
</evidence>
<keyword evidence="1" id="KW-0472">Membrane</keyword>
<accession>A0AAD5R6G7</accession>
<evidence type="ECO:0000256" key="1">
    <source>
        <dbReference type="SAM" id="Phobius"/>
    </source>
</evidence>
<feature type="transmembrane region" description="Helical" evidence="1">
    <location>
        <begin position="14"/>
        <end position="34"/>
    </location>
</feature>
<reference evidence="2" key="1">
    <citation type="submission" date="2021-06" db="EMBL/GenBank/DDBJ databases">
        <title>Parelaphostrongylus tenuis whole genome reference sequence.</title>
        <authorList>
            <person name="Garwood T.J."/>
            <person name="Larsen P.A."/>
            <person name="Fountain-Jones N.M."/>
            <person name="Garbe J.R."/>
            <person name="Macchietto M.G."/>
            <person name="Kania S.A."/>
            <person name="Gerhold R.W."/>
            <person name="Richards J.E."/>
            <person name="Wolf T.M."/>
        </authorList>
    </citation>
    <scope>NUCLEOTIDE SEQUENCE</scope>
    <source>
        <strain evidence="2">MNPRO001-30</strain>
        <tissue evidence="2">Meninges</tissue>
    </source>
</reference>
<keyword evidence="1" id="KW-0812">Transmembrane</keyword>
<keyword evidence="1" id="KW-1133">Transmembrane helix</keyword>
<proteinExistence type="predicted"/>
<name>A0AAD5R6G7_PARTN</name>
<dbReference type="AlphaFoldDB" id="A0AAD5R6G7"/>
<dbReference type="Proteomes" id="UP001196413">
    <property type="component" value="Unassembled WGS sequence"/>
</dbReference>
<keyword evidence="3" id="KW-1185">Reference proteome</keyword>
<sequence>MNILASTAKHLTDFFAIQLLTTISAVFGGGVMLTDQEMKKTTHRNEAEMID</sequence>
<gene>
    <name evidence="2" type="ORF">KIN20_032385</name>
</gene>
<organism evidence="2 3">
    <name type="scientific">Parelaphostrongylus tenuis</name>
    <name type="common">Meningeal worm</name>
    <dbReference type="NCBI Taxonomy" id="148309"/>
    <lineage>
        <taxon>Eukaryota</taxon>
        <taxon>Metazoa</taxon>
        <taxon>Ecdysozoa</taxon>
        <taxon>Nematoda</taxon>
        <taxon>Chromadorea</taxon>
        <taxon>Rhabditida</taxon>
        <taxon>Rhabditina</taxon>
        <taxon>Rhabditomorpha</taxon>
        <taxon>Strongyloidea</taxon>
        <taxon>Metastrongylidae</taxon>
        <taxon>Parelaphostrongylus</taxon>
    </lineage>
</organism>
<evidence type="ECO:0000313" key="3">
    <source>
        <dbReference type="Proteomes" id="UP001196413"/>
    </source>
</evidence>
<comment type="caution">
    <text evidence="2">The sequence shown here is derived from an EMBL/GenBank/DDBJ whole genome shotgun (WGS) entry which is preliminary data.</text>
</comment>
<dbReference type="EMBL" id="JAHQIW010006810">
    <property type="protein sequence ID" value="KAJ1370617.1"/>
    <property type="molecule type" value="Genomic_DNA"/>
</dbReference>
<protein>
    <submittedName>
        <fullName evidence="2">Uncharacterized protein</fullName>
    </submittedName>
</protein>